<dbReference type="KEGG" id="asd:AS9A_3348"/>
<evidence type="ECO:0000256" key="2">
    <source>
        <dbReference type="ARBA" id="ARBA00022438"/>
    </source>
</evidence>
<name>F6EPW8_HOYSD</name>
<keyword evidence="3" id="KW-0645">Protease</keyword>
<dbReference type="GO" id="GO:0030145">
    <property type="term" value="F:manganese ion binding"/>
    <property type="evidence" value="ECO:0007669"/>
    <property type="project" value="InterPro"/>
</dbReference>
<dbReference type="PANTHER" id="PTHR11963:SF23">
    <property type="entry name" value="CYTOSOL AMINOPEPTIDASE"/>
    <property type="match status" value="1"/>
</dbReference>
<evidence type="ECO:0000256" key="1">
    <source>
        <dbReference type="ARBA" id="ARBA00009528"/>
    </source>
</evidence>
<comment type="similarity">
    <text evidence="1">Belongs to the peptidase M17 family.</text>
</comment>
<feature type="domain" description="Cytosol aminopeptidase" evidence="9">
    <location>
        <begin position="334"/>
        <end position="341"/>
    </location>
</feature>
<sequence length="498" mass="52165">MRGEMTEGPAIPTPLATVTWISAAESKESAPAEIVVEFVAPASNRPDVEIPGDPRGRWQLCVDRHAGDARSGDGIADPGKPWRAAGATLIHALVEHAARRSADGVDIVLPADVDDPSAEALVIGLVAGSHELRLSGSAEERHLPHVRLVSERDVSSAVRRGNVLGRATAFARDLANLPSNLKSPRGLAEYARSALTSVSLDIRVRDEGWLSDRGFGGVLAVGGGSCEPPRLIEISWAPPESESEQLPHVVLVGKGITFDTGGISVKPAANMHLMKTDMAGGAAVLAAVSAIADLAPRVRVTALVPSAENMLSGSAYRPGDVVTHYGGLTTEVSNTDAEGRMVLADALAYAVEELAPDVLIDIATLTGAMKVALGMRTGAVFTADTALDSAIRNSGSAVGERWWRLPLSEEHADAVQSTIADLRQAPGGPGAITAALFLKEFAGDSRWVHLDIAGPARAEDAYDEVNPVASGFGARTLTTFVEWCAQNVKPSRMLPSQP</sequence>
<dbReference type="Proteomes" id="UP000009235">
    <property type="component" value="Chromosome"/>
</dbReference>
<comment type="function">
    <text evidence="6">Presumably involved in the processing and regular turnover of intracellular proteins. Catalyzes the removal of unsubstituted N-terminal amino acids from various peptides.</text>
</comment>
<dbReference type="AlphaFoldDB" id="F6EPW8"/>
<evidence type="ECO:0000256" key="6">
    <source>
        <dbReference type="ARBA" id="ARBA00049972"/>
    </source>
</evidence>
<accession>F6EPW8</accession>
<evidence type="ECO:0000256" key="7">
    <source>
        <dbReference type="ARBA" id="ARBA00050021"/>
    </source>
</evidence>
<organism evidence="10 11">
    <name type="scientific">Hoyosella subflava (strain DSM 45089 / JCM 17490 / NBRC 109087 / DQS3-9A1)</name>
    <name type="common">Amycolicicoccus subflavus</name>
    <dbReference type="NCBI Taxonomy" id="443218"/>
    <lineage>
        <taxon>Bacteria</taxon>
        <taxon>Bacillati</taxon>
        <taxon>Actinomycetota</taxon>
        <taxon>Actinomycetes</taxon>
        <taxon>Mycobacteriales</taxon>
        <taxon>Hoyosellaceae</taxon>
        <taxon>Hoyosella</taxon>
    </lineage>
</organism>
<evidence type="ECO:0000256" key="8">
    <source>
        <dbReference type="ARBA" id="ARBA00050061"/>
    </source>
</evidence>
<dbReference type="GO" id="GO:0006508">
    <property type="term" value="P:proteolysis"/>
    <property type="evidence" value="ECO:0007669"/>
    <property type="project" value="UniProtKB-KW"/>
</dbReference>
<keyword evidence="11" id="KW-1185">Reference proteome</keyword>
<dbReference type="PRINTS" id="PR00481">
    <property type="entry name" value="LAMNOPPTDASE"/>
</dbReference>
<dbReference type="SUPFAM" id="SSF53187">
    <property type="entry name" value="Zn-dependent exopeptidases"/>
    <property type="match status" value="1"/>
</dbReference>
<dbReference type="HOGENOM" id="CLU_013734_2_2_11"/>
<dbReference type="CDD" id="cd00433">
    <property type="entry name" value="Peptidase_M17"/>
    <property type="match status" value="1"/>
</dbReference>
<dbReference type="PROSITE" id="PS00631">
    <property type="entry name" value="CYTOSOL_AP"/>
    <property type="match status" value="1"/>
</dbReference>
<evidence type="ECO:0000259" key="9">
    <source>
        <dbReference type="PROSITE" id="PS00631"/>
    </source>
</evidence>
<dbReference type="STRING" id="443218.AS9A_3348"/>
<keyword evidence="4" id="KW-0378">Hydrolase</keyword>
<keyword evidence="2 10" id="KW-0031">Aminopeptidase</keyword>
<dbReference type="eggNOG" id="COG0260">
    <property type="taxonomic scope" value="Bacteria"/>
</dbReference>
<protein>
    <recommendedName>
        <fullName evidence="7">Probable cytosol aminopeptidase</fullName>
    </recommendedName>
    <alternativeName>
        <fullName evidence="8">Leucine aminopeptidase</fullName>
    </alternativeName>
    <alternativeName>
        <fullName evidence="5">Leucyl aminopeptidase</fullName>
    </alternativeName>
</protein>
<dbReference type="GO" id="GO:0005737">
    <property type="term" value="C:cytoplasm"/>
    <property type="evidence" value="ECO:0007669"/>
    <property type="project" value="InterPro"/>
</dbReference>
<evidence type="ECO:0000256" key="3">
    <source>
        <dbReference type="ARBA" id="ARBA00022670"/>
    </source>
</evidence>
<reference evidence="10 11" key="1">
    <citation type="journal article" date="2011" name="J. Bacteriol.">
        <title>Complete genome sequence of Amycolicicoccus subflavus DQS3-9A1T, an actinomycete isolated from crude oil-polluted soil.</title>
        <authorList>
            <person name="Cai M."/>
            <person name="Chen W.M."/>
            <person name="Nie Y."/>
            <person name="Chi C.Q."/>
            <person name="Wang Y.N."/>
            <person name="Tang Y.Q."/>
            <person name="Li G.Y."/>
            <person name="Wu X.L."/>
        </authorList>
    </citation>
    <scope>NUCLEOTIDE SEQUENCE [LARGE SCALE GENOMIC DNA]</scope>
    <source>
        <strain evidence="11">DSM 45089 / DQS3-9A1</strain>
    </source>
</reference>
<proteinExistence type="inferred from homology"/>
<dbReference type="InterPro" id="IPR011356">
    <property type="entry name" value="Leucine_aapep/pepB"/>
</dbReference>
<evidence type="ECO:0000256" key="4">
    <source>
        <dbReference type="ARBA" id="ARBA00022801"/>
    </source>
</evidence>
<dbReference type="Pfam" id="PF00883">
    <property type="entry name" value="Peptidase_M17"/>
    <property type="match status" value="1"/>
</dbReference>
<dbReference type="GO" id="GO:0070006">
    <property type="term" value="F:metalloaminopeptidase activity"/>
    <property type="evidence" value="ECO:0007669"/>
    <property type="project" value="InterPro"/>
</dbReference>
<dbReference type="InterPro" id="IPR000819">
    <property type="entry name" value="Peptidase_M17_C"/>
</dbReference>
<dbReference type="PANTHER" id="PTHR11963">
    <property type="entry name" value="LEUCINE AMINOPEPTIDASE-RELATED"/>
    <property type="match status" value="1"/>
</dbReference>
<gene>
    <name evidence="10" type="ordered locus">AS9A_3348</name>
</gene>
<evidence type="ECO:0000313" key="11">
    <source>
        <dbReference type="Proteomes" id="UP000009235"/>
    </source>
</evidence>
<evidence type="ECO:0000256" key="5">
    <source>
        <dbReference type="ARBA" id="ARBA00033172"/>
    </source>
</evidence>
<evidence type="ECO:0000313" key="10">
    <source>
        <dbReference type="EMBL" id="AEF41789.1"/>
    </source>
</evidence>
<dbReference type="Gene3D" id="3.40.630.10">
    <property type="entry name" value="Zn peptidases"/>
    <property type="match status" value="1"/>
</dbReference>
<dbReference type="EMBL" id="CP002786">
    <property type="protein sequence ID" value="AEF41789.1"/>
    <property type="molecule type" value="Genomic_DNA"/>
</dbReference>